<reference evidence="2 3" key="1">
    <citation type="journal article" date="2016" name="Genome Announc.">
        <title>Draft Genome Sequence of the Rumen Methanogen Methanobrevibacter olleyae YLM1.</title>
        <authorList>
            <person name="Kelly W.J."/>
            <person name="Li D."/>
            <person name="Lambie S.C."/>
            <person name="Cox F."/>
            <person name="Attwood G.T."/>
            <person name="Altermann E."/>
            <person name="Leahy S.C."/>
        </authorList>
    </citation>
    <scope>NUCLEOTIDE SEQUENCE [LARGE SCALE GENOMIC DNA]</scope>
    <source>
        <strain evidence="2 3">YLM1</strain>
    </source>
</reference>
<dbReference type="Proteomes" id="UP000066376">
    <property type="component" value="Chromosome"/>
</dbReference>
<dbReference type="Pfam" id="PF22205">
    <property type="entry name" value="Csm6_6H"/>
    <property type="match status" value="1"/>
</dbReference>
<protein>
    <submittedName>
        <fullName evidence="2">CRISPR-associated protein TIGR02710 family</fullName>
    </submittedName>
</protein>
<name>A0A126QZL0_METOL</name>
<dbReference type="PATRIC" id="fig|294671.3.peg.712"/>
<reference evidence="3" key="2">
    <citation type="submission" date="2016-02" db="EMBL/GenBank/DDBJ databases">
        <title>The draft genome sequence of the rumen methanogen Methanobrevibacter olleyae YLM1.</title>
        <authorList>
            <consortium name="New Zealand Agricultural Greenhouse Gas Research Centre/Pastoral Greenhouse Gas Research Consortium"/>
            <person name="Kelly W.J."/>
            <person name="Li D."/>
            <person name="Lambie S.C."/>
            <person name="Attwood G.T."/>
            <person name="Altermann E."/>
            <person name="Leahy S.C."/>
        </authorList>
    </citation>
    <scope>NUCLEOTIDE SEQUENCE [LARGE SCALE GENOMIC DNA]</scope>
    <source>
        <strain evidence="3">YLM1</strain>
    </source>
</reference>
<dbReference type="AlphaFoldDB" id="A0A126QZL0"/>
<dbReference type="Pfam" id="PF09670">
    <property type="entry name" value="Cas_Cas02710"/>
    <property type="match status" value="1"/>
</dbReference>
<organism evidence="2 3">
    <name type="scientific">Methanobrevibacter olleyae</name>
    <dbReference type="NCBI Taxonomy" id="294671"/>
    <lineage>
        <taxon>Archaea</taxon>
        <taxon>Methanobacteriati</taxon>
        <taxon>Methanobacteriota</taxon>
        <taxon>Methanomada group</taxon>
        <taxon>Methanobacteria</taxon>
        <taxon>Methanobacteriales</taxon>
        <taxon>Methanobacteriaceae</taxon>
        <taxon>Methanobrevibacter</taxon>
    </lineage>
</organism>
<dbReference type="STRING" id="294671.YLM1_0685"/>
<evidence type="ECO:0000259" key="1">
    <source>
        <dbReference type="Pfam" id="PF22205"/>
    </source>
</evidence>
<dbReference type="KEGG" id="mol:YLM1_0685"/>
<dbReference type="InterPro" id="IPR054008">
    <property type="entry name" value="Csm6_6H"/>
</dbReference>
<sequence>MKRKTKTLFMTVGTGINPNSDIEGHKRLAKGIYASLHKIYPDYIIFFASELSQNTIKYIKELFEADDDEFIEGEDYEIVVIEQIDNFNHCFEAFEAKIWQFDILSEDKGEIIMDYTSGTKTMSAAMACCGMFYSKDLITVSGDRKNGIVSLGTESIQYQNLYKVYDRFSLMRVRNYFNANRFYTAGEILENIVDTNIHKEDLLNLVNAYYAWDNMDFDIAYDYLTKVNLDYLEFAEIRDDLKINLKALGTIVRSPHENLKNCYILASLINNSIRRADEYKYDDAIARLYRSFELIAQIRLNSYCLISSDIDISILLEKGVSEDFIKDLEKTRVDGKIKIGLIKDFELLAELDDDLGKYFIENRNKINNLTQNRNNSILAHGLESLNKEDFDKFEELVENLAHKLDKDMAKFLKETKFAKFDLRLKLNRI</sequence>
<evidence type="ECO:0000313" key="3">
    <source>
        <dbReference type="Proteomes" id="UP000066376"/>
    </source>
</evidence>
<proteinExistence type="predicted"/>
<dbReference type="NCBIfam" id="TIGR02710">
    <property type="entry name" value="TIGR02710 family CRISPR-associated CARF protein"/>
    <property type="match status" value="1"/>
</dbReference>
<dbReference type="EMBL" id="CP014265">
    <property type="protein sequence ID" value="AMK15242.1"/>
    <property type="molecule type" value="Genomic_DNA"/>
</dbReference>
<feature type="domain" description="Csm6 6H" evidence="1">
    <location>
        <begin position="165"/>
        <end position="236"/>
    </location>
</feature>
<keyword evidence="3" id="KW-1185">Reference proteome</keyword>
<dbReference type="GeneID" id="28488981"/>
<evidence type="ECO:0000313" key="2">
    <source>
        <dbReference type="EMBL" id="AMK15242.1"/>
    </source>
</evidence>
<gene>
    <name evidence="2" type="ORF">YLM1_0685</name>
</gene>
<dbReference type="RefSeq" id="WP_067146317.1">
    <property type="nucleotide sequence ID" value="NZ_CP014265.1"/>
</dbReference>
<accession>A0A126QZL0</accession>
<dbReference type="InterPro" id="IPR014082">
    <property type="entry name" value="CRISPR-assoc_prot_Cas02710"/>
</dbReference>